<dbReference type="InterPro" id="IPR023804">
    <property type="entry name" value="DUF3792_TM"/>
</dbReference>
<dbReference type="RefSeq" id="WP_204721021.1">
    <property type="nucleotide sequence ID" value="NZ_JACSNR010000007.1"/>
</dbReference>
<sequence>MMSEKHPTGKHLPHPVKPVLLCSLIGAAVVALLLAGFSFLLTLQDLPHSAVEPLALLAGGAGCLLAGFLCAKLHGRSGLLTGAACGVMVFGIIFLTGCLTMGGALGPSVWLKGLIFLFCGAIGGVLGVNTALPVK</sequence>
<keyword evidence="1" id="KW-0472">Membrane</keyword>
<name>A0ABS2GN58_9FIRM</name>
<gene>
    <name evidence="2" type="ORF">H9X81_07560</name>
</gene>
<feature type="transmembrane region" description="Helical" evidence="1">
    <location>
        <begin position="78"/>
        <end position="103"/>
    </location>
</feature>
<organism evidence="2 3">
    <name type="scientific">Hydrogenoanaerobacterium saccharovorans</name>
    <dbReference type="NCBI Taxonomy" id="474960"/>
    <lineage>
        <taxon>Bacteria</taxon>
        <taxon>Bacillati</taxon>
        <taxon>Bacillota</taxon>
        <taxon>Clostridia</taxon>
        <taxon>Eubacteriales</taxon>
        <taxon>Oscillospiraceae</taxon>
        <taxon>Hydrogenoanaerobacterium</taxon>
    </lineage>
</organism>
<comment type="caution">
    <text evidence="2">The sequence shown here is derived from an EMBL/GenBank/DDBJ whole genome shotgun (WGS) entry which is preliminary data.</text>
</comment>
<reference evidence="2 3" key="1">
    <citation type="journal article" date="2021" name="Sci. Rep.">
        <title>The distribution of antibiotic resistance genes in chicken gut microbiota commensals.</title>
        <authorList>
            <person name="Juricova H."/>
            <person name="Matiasovicova J."/>
            <person name="Kubasova T."/>
            <person name="Cejkova D."/>
            <person name="Rychlik I."/>
        </authorList>
    </citation>
    <scope>NUCLEOTIDE SEQUENCE [LARGE SCALE GENOMIC DNA]</scope>
    <source>
        <strain evidence="2 3">An564</strain>
    </source>
</reference>
<accession>A0ABS2GN58</accession>
<keyword evidence="1" id="KW-1133">Transmembrane helix</keyword>
<keyword evidence="3" id="KW-1185">Reference proteome</keyword>
<feature type="transmembrane region" description="Helical" evidence="1">
    <location>
        <begin position="109"/>
        <end position="132"/>
    </location>
</feature>
<protein>
    <submittedName>
        <fullName evidence="2">TIGR04086 family membrane protein</fullName>
    </submittedName>
</protein>
<evidence type="ECO:0000313" key="2">
    <source>
        <dbReference type="EMBL" id="MBM6923543.1"/>
    </source>
</evidence>
<proteinExistence type="predicted"/>
<dbReference type="EMBL" id="JACSNR010000007">
    <property type="protein sequence ID" value="MBM6923543.1"/>
    <property type="molecule type" value="Genomic_DNA"/>
</dbReference>
<feature type="transmembrane region" description="Helical" evidence="1">
    <location>
        <begin position="20"/>
        <end position="41"/>
    </location>
</feature>
<dbReference type="Pfam" id="PF12670">
    <property type="entry name" value="DUF3792"/>
    <property type="match status" value="1"/>
</dbReference>
<dbReference type="Proteomes" id="UP000724149">
    <property type="component" value="Unassembled WGS sequence"/>
</dbReference>
<dbReference type="NCBIfam" id="TIGR04086">
    <property type="entry name" value="TIGR04086_membr"/>
    <property type="match status" value="1"/>
</dbReference>
<keyword evidence="1" id="KW-0812">Transmembrane</keyword>
<evidence type="ECO:0000256" key="1">
    <source>
        <dbReference type="SAM" id="Phobius"/>
    </source>
</evidence>
<feature type="transmembrane region" description="Helical" evidence="1">
    <location>
        <begin position="53"/>
        <end position="71"/>
    </location>
</feature>
<evidence type="ECO:0000313" key="3">
    <source>
        <dbReference type="Proteomes" id="UP000724149"/>
    </source>
</evidence>